<comment type="caution">
    <text evidence="2">The sequence shown here is derived from an EMBL/GenBank/DDBJ whole genome shotgun (WGS) entry which is preliminary data.</text>
</comment>
<dbReference type="InterPro" id="IPR011006">
    <property type="entry name" value="CheY-like_superfamily"/>
</dbReference>
<dbReference type="Proteomes" id="UP001596233">
    <property type="component" value="Unassembled WGS sequence"/>
</dbReference>
<evidence type="ECO:0000313" key="3">
    <source>
        <dbReference type="Proteomes" id="UP001596233"/>
    </source>
</evidence>
<name>A0ABW1V772_9BACL</name>
<proteinExistence type="predicted"/>
<evidence type="ECO:0000259" key="1">
    <source>
        <dbReference type="PROSITE" id="PS50921"/>
    </source>
</evidence>
<dbReference type="RefSeq" id="WP_379235420.1">
    <property type="nucleotide sequence ID" value="NZ_JBHSTE010000004.1"/>
</dbReference>
<evidence type="ECO:0000313" key="2">
    <source>
        <dbReference type="EMBL" id="MFC6333691.1"/>
    </source>
</evidence>
<organism evidence="2 3">
    <name type="scientific">Paenibacillus septentrionalis</name>
    <dbReference type="NCBI Taxonomy" id="429342"/>
    <lineage>
        <taxon>Bacteria</taxon>
        <taxon>Bacillati</taxon>
        <taxon>Bacillota</taxon>
        <taxon>Bacilli</taxon>
        <taxon>Bacillales</taxon>
        <taxon>Paenibacillaceae</taxon>
        <taxon>Paenibacillus</taxon>
    </lineage>
</organism>
<accession>A0ABW1V772</accession>
<dbReference type="SMART" id="SM01012">
    <property type="entry name" value="ANTAR"/>
    <property type="match status" value="1"/>
</dbReference>
<gene>
    <name evidence="2" type="ORF">ACFP56_13775</name>
</gene>
<dbReference type="SUPFAM" id="SSF52172">
    <property type="entry name" value="CheY-like"/>
    <property type="match status" value="1"/>
</dbReference>
<dbReference type="Pfam" id="PF03861">
    <property type="entry name" value="ANTAR"/>
    <property type="match status" value="1"/>
</dbReference>
<dbReference type="InterPro" id="IPR005561">
    <property type="entry name" value="ANTAR"/>
</dbReference>
<reference evidence="3" key="1">
    <citation type="journal article" date="2019" name="Int. J. Syst. Evol. Microbiol.">
        <title>The Global Catalogue of Microorganisms (GCM) 10K type strain sequencing project: providing services to taxonomists for standard genome sequencing and annotation.</title>
        <authorList>
            <consortium name="The Broad Institute Genomics Platform"/>
            <consortium name="The Broad Institute Genome Sequencing Center for Infectious Disease"/>
            <person name="Wu L."/>
            <person name="Ma J."/>
        </authorList>
    </citation>
    <scope>NUCLEOTIDE SEQUENCE [LARGE SCALE GENOMIC DNA]</scope>
    <source>
        <strain evidence="3">PCU 280</strain>
    </source>
</reference>
<keyword evidence="3" id="KW-1185">Reference proteome</keyword>
<dbReference type="PROSITE" id="PS50921">
    <property type="entry name" value="ANTAR"/>
    <property type="match status" value="1"/>
</dbReference>
<feature type="domain" description="ANTAR" evidence="1">
    <location>
        <begin position="126"/>
        <end position="187"/>
    </location>
</feature>
<dbReference type="InterPro" id="IPR036388">
    <property type="entry name" value="WH-like_DNA-bd_sf"/>
</dbReference>
<dbReference type="Gene3D" id="1.10.10.10">
    <property type="entry name" value="Winged helix-like DNA-binding domain superfamily/Winged helix DNA-binding domain"/>
    <property type="match status" value="1"/>
</dbReference>
<dbReference type="EMBL" id="JBHSTE010000004">
    <property type="protein sequence ID" value="MFC6333691.1"/>
    <property type="molecule type" value="Genomic_DNA"/>
</dbReference>
<sequence length="201" mass="22981">MKTLLVLYTEPFSPTIQELVKHLETTEASVHPAPFNPQWLETGVLESEHLASKEFEGIVLCCPEHQLQYMMEGLSSSFAFPIWWWSKEARFDLNLCYKPTGILTSSMSPAELKWSLALGAANFRKILRSKEQIKKLEDKLEGRKLIDRAKGILAETLGMKEEEAFRYLRSLSMKERKSMAAICTVIINTYGPLLDSSRHIE</sequence>
<protein>
    <submittedName>
        <fullName evidence="2">ANTAR domain-containing response regulator</fullName>
    </submittedName>
</protein>